<protein>
    <submittedName>
        <fullName evidence="1">Uncharacterized protein</fullName>
    </submittedName>
</protein>
<gene>
    <name evidence="1" type="ORF">AULFYP135_01737</name>
</gene>
<name>A0A6N2U1P3_9FIRM</name>
<dbReference type="EMBL" id="CACRSL010000003">
    <property type="protein sequence ID" value="VYT12384.1"/>
    <property type="molecule type" value="Genomic_DNA"/>
</dbReference>
<organism evidence="1">
    <name type="scientific">uncultured Anaerotruncus sp</name>
    <dbReference type="NCBI Taxonomy" id="905011"/>
    <lineage>
        <taxon>Bacteria</taxon>
        <taxon>Bacillati</taxon>
        <taxon>Bacillota</taxon>
        <taxon>Clostridia</taxon>
        <taxon>Eubacteriales</taxon>
        <taxon>Oscillospiraceae</taxon>
        <taxon>Anaerotruncus</taxon>
        <taxon>environmental samples</taxon>
    </lineage>
</organism>
<proteinExistence type="predicted"/>
<evidence type="ECO:0000313" key="1">
    <source>
        <dbReference type="EMBL" id="VYT12384.1"/>
    </source>
</evidence>
<dbReference type="AlphaFoldDB" id="A0A6N2U1P3"/>
<accession>A0A6N2U1P3</accession>
<sequence>MDCYYCKAKEYCIAAAQPGSMICLVNRMRYGGTHADDAPPRQAGGFCQYCGRPLREIGRERFCNNVNCRNRYVSV</sequence>
<reference evidence="1" key="1">
    <citation type="submission" date="2019-11" db="EMBL/GenBank/DDBJ databases">
        <authorList>
            <person name="Feng L."/>
        </authorList>
    </citation>
    <scope>NUCLEOTIDE SEQUENCE</scope>
    <source>
        <strain evidence="1">AundefinedLFYP135</strain>
    </source>
</reference>